<feature type="domain" description="HTH cro/C1-type" evidence="2">
    <location>
        <begin position="12"/>
        <end position="66"/>
    </location>
</feature>
<dbReference type="InterPro" id="IPR010982">
    <property type="entry name" value="Lambda_DNA-bd_dom_sf"/>
</dbReference>
<dbReference type="SMART" id="SM00530">
    <property type="entry name" value="HTH_XRE"/>
    <property type="match status" value="1"/>
</dbReference>
<dbReference type="GO" id="GO:0003677">
    <property type="term" value="F:DNA binding"/>
    <property type="evidence" value="ECO:0007669"/>
    <property type="project" value="UniProtKB-KW"/>
</dbReference>
<dbReference type="PROSITE" id="PS50943">
    <property type="entry name" value="HTH_CROC1"/>
    <property type="match status" value="1"/>
</dbReference>
<dbReference type="GO" id="GO:0005829">
    <property type="term" value="C:cytosol"/>
    <property type="evidence" value="ECO:0007669"/>
    <property type="project" value="TreeGrafter"/>
</dbReference>
<dbReference type="CDD" id="cd00093">
    <property type="entry name" value="HTH_XRE"/>
    <property type="match status" value="1"/>
</dbReference>
<evidence type="ECO:0000313" key="3">
    <source>
        <dbReference type="EMBL" id="KGR75077.1"/>
    </source>
</evidence>
<dbReference type="Gene3D" id="1.10.260.40">
    <property type="entry name" value="lambda repressor-like DNA-binding domains"/>
    <property type="match status" value="1"/>
</dbReference>
<dbReference type="STRING" id="1384057.CD33_12420"/>
<dbReference type="EMBL" id="JPVO01000052">
    <property type="protein sequence ID" value="KGR75077.1"/>
    <property type="molecule type" value="Genomic_DNA"/>
</dbReference>
<reference evidence="3 4" key="1">
    <citation type="submission" date="2014-02" db="EMBL/GenBank/DDBJ databases">
        <title>Draft genome sequence of Lysinibacillus sinduriensis JCM 15800.</title>
        <authorList>
            <person name="Zhang F."/>
            <person name="Wang G."/>
            <person name="Zhang L."/>
        </authorList>
    </citation>
    <scope>NUCLEOTIDE SEQUENCE [LARGE SCALE GENOMIC DNA]</scope>
    <source>
        <strain evidence="3 4">JCM 15800</strain>
    </source>
</reference>
<dbReference type="eggNOG" id="COG1396">
    <property type="taxonomic scope" value="Bacteria"/>
</dbReference>
<evidence type="ECO:0000313" key="4">
    <source>
        <dbReference type="Proteomes" id="UP000030408"/>
    </source>
</evidence>
<dbReference type="Proteomes" id="UP000030408">
    <property type="component" value="Unassembled WGS sequence"/>
</dbReference>
<dbReference type="GO" id="GO:0003700">
    <property type="term" value="F:DNA-binding transcription factor activity"/>
    <property type="evidence" value="ECO:0007669"/>
    <property type="project" value="TreeGrafter"/>
</dbReference>
<dbReference type="InterPro" id="IPR050807">
    <property type="entry name" value="TransReg_Diox_bact_type"/>
</dbReference>
<evidence type="ECO:0000259" key="2">
    <source>
        <dbReference type="PROSITE" id="PS50943"/>
    </source>
</evidence>
<accession>A0A0A3IJM6</accession>
<protein>
    <submittedName>
        <fullName evidence="3">MerR family transcriptional regulator</fullName>
    </submittedName>
</protein>
<keyword evidence="4" id="KW-1185">Reference proteome</keyword>
<dbReference type="PANTHER" id="PTHR46797">
    <property type="entry name" value="HTH-TYPE TRANSCRIPTIONAL REGULATOR"/>
    <property type="match status" value="1"/>
</dbReference>
<dbReference type="RefSeq" id="WP_036201075.1">
    <property type="nucleotide sequence ID" value="NZ_AVCY01000004.1"/>
</dbReference>
<organism evidence="3 4">
    <name type="scientific">Ureibacillus sinduriensis BLB-1 = JCM 15800</name>
    <dbReference type="NCBI Taxonomy" id="1384057"/>
    <lineage>
        <taxon>Bacteria</taxon>
        <taxon>Bacillati</taxon>
        <taxon>Bacillota</taxon>
        <taxon>Bacilli</taxon>
        <taxon>Bacillales</taxon>
        <taxon>Caryophanaceae</taxon>
        <taxon>Ureibacillus</taxon>
    </lineage>
</organism>
<keyword evidence="1" id="KW-0238">DNA-binding</keyword>
<dbReference type="Pfam" id="PF01381">
    <property type="entry name" value="HTH_3"/>
    <property type="match status" value="1"/>
</dbReference>
<evidence type="ECO:0000256" key="1">
    <source>
        <dbReference type="ARBA" id="ARBA00023125"/>
    </source>
</evidence>
<name>A0A0A3IJM6_9BACL</name>
<sequence length="117" mass="13495">MDTLVKLVGLNIKDIRKSKKMTQEELAEKCGLQTSYLAGVERGDRNITLQTLGKIISGLQITPSCVFNFQKLDTNEKHFEKEELISILFTLIENKNHDEIRLILNIAKEIFNIYKKK</sequence>
<dbReference type="PANTHER" id="PTHR46797:SF24">
    <property type="entry name" value="DNA-BINDING PHAGE PROTEIN"/>
    <property type="match status" value="1"/>
</dbReference>
<dbReference type="InterPro" id="IPR001387">
    <property type="entry name" value="Cro/C1-type_HTH"/>
</dbReference>
<comment type="caution">
    <text evidence="3">The sequence shown here is derived from an EMBL/GenBank/DDBJ whole genome shotgun (WGS) entry which is preliminary data.</text>
</comment>
<dbReference type="OrthoDB" id="9814553at2"/>
<dbReference type="AlphaFoldDB" id="A0A0A3IJM6"/>
<proteinExistence type="predicted"/>
<gene>
    <name evidence="3" type="ORF">CD33_12420</name>
</gene>
<dbReference type="SUPFAM" id="SSF47413">
    <property type="entry name" value="lambda repressor-like DNA-binding domains"/>
    <property type="match status" value="1"/>
</dbReference>